<comment type="caution">
    <text evidence="1">The sequence shown here is derived from an EMBL/GenBank/DDBJ whole genome shotgun (WGS) entry which is preliminary data.</text>
</comment>
<proteinExistence type="predicted"/>
<accession>A0A4Y2QZB1</accession>
<gene>
    <name evidence="1" type="ORF">AVEN_122403_1</name>
</gene>
<dbReference type="AlphaFoldDB" id="A0A4Y2QZB1"/>
<name>A0A4Y2QZB1_ARAVE</name>
<dbReference type="Proteomes" id="UP000499080">
    <property type="component" value="Unassembled WGS sequence"/>
</dbReference>
<reference evidence="1 2" key="1">
    <citation type="journal article" date="2019" name="Sci. Rep.">
        <title>Orb-weaving spider Araneus ventricosus genome elucidates the spidroin gene catalogue.</title>
        <authorList>
            <person name="Kono N."/>
            <person name="Nakamura H."/>
            <person name="Ohtoshi R."/>
            <person name="Moran D.A.P."/>
            <person name="Shinohara A."/>
            <person name="Yoshida Y."/>
            <person name="Fujiwara M."/>
            <person name="Mori M."/>
            <person name="Tomita M."/>
            <person name="Arakawa K."/>
        </authorList>
    </citation>
    <scope>NUCLEOTIDE SEQUENCE [LARGE SCALE GENOMIC DNA]</scope>
</reference>
<evidence type="ECO:0000313" key="2">
    <source>
        <dbReference type="Proteomes" id="UP000499080"/>
    </source>
</evidence>
<keyword evidence="2" id="KW-1185">Reference proteome</keyword>
<dbReference type="EMBL" id="BGPR01141531">
    <property type="protein sequence ID" value="GBN68661.1"/>
    <property type="molecule type" value="Genomic_DNA"/>
</dbReference>
<organism evidence="1 2">
    <name type="scientific">Araneus ventricosus</name>
    <name type="common">Orbweaver spider</name>
    <name type="synonym">Epeira ventricosa</name>
    <dbReference type="NCBI Taxonomy" id="182803"/>
    <lineage>
        <taxon>Eukaryota</taxon>
        <taxon>Metazoa</taxon>
        <taxon>Ecdysozoa</taxon>
        <taxon>Arthropoda</taxon>
        <taxon>Chelicerata</taxon>
        <taxon>Arachnida</taxon>
        <taxon>Araneae</taxon>
        <taxon>Araneomorphae</taxon>
        <taxon>Entelegynae</taxon>
        <taxon>Araneoidea</taxon>
        <taxon>Araneidae</taxon>
        <taxon>Araneus</taxon>
    </lineage>
</organism>
<protein>
    <submittedName>
        <fullName evidence="1">Uncharacterized protein</fullName>
    </submittedName>
</protein>
<evidence type="ECO:0000313" key="1">
    <source>
        <dbReference type="EMBL" id="GBN68661.1"/>
    </source>
</evidence>
<sequence length="120" mass="13649">MCVPFKEKQRPFKSTGQCGNEWKQVILFPIPSNGTLVMLDSFGLWELDDLGCCCWRQRVCGWNHLDVVGLLLSTAKNWCLSSCCCVAELKSNEDIRNAIKLISLKEFIKSLKKILIILIN</sequence>